<evidence type="ECO:0000313" key="3">
    <source>
        <dbReference type="EMBL" id="KAF0980378.1"/>
    </source>
</evidence>
<proteinExistence type="predicted"/>
<evidence type="ECO:0000256" key="2">
    <source>
        <dbReference type="SAM" id="Phobius"/>
    </source>
</evidence>
<keyword evidence="2" id="KW-0812">Transmembrane</keyword>
<feature type="transmembrane region" description="Helical" evidence="2">
    <location>
        <begin position="246"/>
        <end position="268"/>
    </location>
</feature>
<protein>
    <submittedName>
        <fullName evidence="3">Uncharacterized protein</fullName>
    </submittedName>
</protein>
<keyword evidence="4" id="KW-1185">Reference proteome</keyword>
<dbReference type="OMA" id="IRTHTIN"/>
<accession>A0A6A5C3C6</accession>
<gene>
    <name evidence="3" type="ORF">FDP41_013592</name>
</gene>
<feature type="transmembrane region" description="Helical" evidence="2">
    <location>
        <begin position="129"/>
        <end position="157"/>
    </location>
</feature>
<dbReference type="OrthoDB" id="10256070at2759"/>
<evidence type="ECO:0000256" key="1">
    <source>
        <dbReference type="SAM" id="MobiDB-lite"/>
    </source>
</evidence>
<dbReference type="AlphaFoldDB" id="A0A6A5C3C6"/>
<dbReference type="Proteomes" id="UP000444721">
    <property type="component" value="Unassembled WGS sequence"/>
</dbReference>
<sequence length="307" mass="35268">MSQMELQDSHHQHDGEGHHPHSSEKLKKRMTYKLHPTYMVIRTHTINQSDDPDQPLIPKWSVPFEYRTPDMKTVHLASRNCFFDRRHALDSQEGQSALERHIQVEEERNQTLFQNPYLLFRIPGTDRTLFIACIVLLLLQFGLACGLMVFDLAGLIFPEGYEFSMFGISSRKLLYSGNVALNASGSTAARVVYFIMNFAVTFLGVLCLIVVMLSNKRLQQSNSNNSHNNAANDTSRLRFLTKYRDWILRLFAFYIVSLTVCILVTALFFLSSGLHSFVVLAVQYVAWSFSHKAKERSMITYYTTSSF</sequence>
<feature type="transmembrane region" description="Helical" evidence="2">
    <location>
        <begin position="274"/>
        <end position="290"/>
    </location>
</feature>
<reference evidence="3 4" key="1">
    <citation type="journal article" date="2019" name="Sci. Rep.">
        <title>Nanopore sequencing improves the draft genome of the human pathogenic amoeba Naegleria fowleri.</title>
        <authorList>
            <person name="Liechti N."/>
            <person name="Schurch N."/>
            <person name="Bruggmann R."/>
            <person name="Wittwer M."/>
        </authorList>
    </citation>
    <scope>NUCLEOTIDE SEQUENCE [LARGE SCALE GENOMIC DNA]</scope>
    <source>
        <strain evidence="3 4">ATCC 30894</strain>
    </source>
</reference>
<keyword evidence="2" id="KW-0472">Membrane</keyword>
<feature type="compositionally biased region" description="Basic and acidic residues" evidence="1">
    <location>
        <begin position="7"/>
        <end position="25"/>
    </location>
</feature>
<keyword evidence="2" id="KW-1133">Transmembrane helix</keyword>
<dbReference type="RefSeq" id="XP_044565091.1">
    <property type="nucleotide sequence ID" value="XM_044704239.1"/>
</dbReference>
<evidence type="ECO:0000313" key="4">
    <source>
        <dbReference type="Proteomes" id="UP000444721"/>
    </source>
</evidence>
<dbReference type="EMBL" id="VFQX01000019">
    <property type="protein sequence ID" value="KAF0980378.1"/>
    <property type="molecule type" value="Genomic_DNA"/>
</dbReference>
<dbReference type="VEuPathDB" id="AmoebaDB:FDP41_013592"/>
<feature type="transmembrane region" description="Helical" evidence="2">
    <location>
        <begin position="191"/>
        <end position="213"/>
    </location>
</feature>
<comment type="caution">
    <text evidence="3">The sequence shown here is derived from an EMBL/GenBank/DDBJ whole genome shotgun (WGS) entry which is preliminary data.</text>
</comment>
<name>A0A6A5C3C6_NAEFO</name>
<dbReference type="VEuPathDB" id="AmoebaDB:NfTy_027780"/>
<organism evidence="3 4">
    <name type="scientific">Naegleria fowleri</name>
    <name type="common">Brain eating amoeba</name>
    <dbReference type="NCBI Taxonomy" id="5763"/>
    <lineage>
        <taxon>Eukaryota</taxon>
        <taxon>Discoba</taxon>
        <taxon>Heterolobosea</taxon>
        <taxon>Tetramitia</taxon>
        <taxon>Eutetramitia</taxon>
        <taxon>Vahlkampfiidae</taxon>
        <taxon>Naegleria</taxon>
    </lineage>
</organism>
<dbReference type="GeneID" id="68120807"/>
<feature type="region of interest" description="Disordered" evidence="1">
    <location>
        <begin position="1"/>
        <end position="25"/>
    </location>
</feature>
<dbReference type="VEuPathDB" id="AmoebaDB:NF0020250"/>